<evidence type="ECO:0000313" key="4">
    <source>
        <dbReference type="EMBL" id="CAI3985027.1"/>
    </source>
</evidence>
<keyword evidence="2 5" id="KW-0689">Ribosomal protein</keyword>
<dbReference type="EMBL" id="CAMXCT030000946">
    <property type="protein sequence ID" value="CAL4772339.1"/>
    <property type="molecule type" value="Genomic_DNA"/>
</dbReference>
<gene>
    <name evidence="4" type="ORF">C1SCF055_LOCUS12516</name>
</gene>
<reference evidence="4" key="1">
    <citation type="submission" date="2022-10" db="EMBL/GenBank/DDBJ databases">
        <authorList>
            <person name="Chen Y."/>
            <person name="Dougan E. K."/>
            <person name="Chan C."/>
            <person name="Rhodes N."/>
            <person name="Thang M."/>
        </authorList>
    </citation>
    <scope>NUCLEOTIDE SEQUENCE</scope>
</reference>
<dbReference type="OrthoDB" id="2436667at2759"/>
<organism evidence="4">
    <name type="scientific">Cladocopium goreaui</name>
    <dbReference type="NCBI Taxonomy" id="2562237"/>
    <lineage>
        <taxon>Eukaryota</taxon>
        <taxon>Sar</taxon>
        <taxon>Alveolata</taxon>
        <taxon>Dinophyceae</taxon>
        <taxon>Suessiales</taxon>
        <taxon>Symbiodiniaceae</taxon>
        <taxon>Cladocopium</taxon>
    </lineage>
</organism>
<dbReference type="InterPro" id="IPR008991">
    <property type="entry name" value="Translation_prot_SH3-like_sf"/>
</dbReference>
<dbReference type="CDD" id="cd13156">
    <property type="entry name" value="KOW_RPL6"/>
    <property type="match status" value="1"/>
</dbReference>
<dbReference type="GO" id="GO:0003735">
    <property type="term" value="F:structural constituent of ribosome"/>
    <property type="evidence" value="ECO:0007669"/>
    <property type="project" value="InterPro"/>
</dbReference>
<comment type="similarity">
    <text evidence="1">Belongs to the eukaryotic ribosomal protein eL6 family.</text>
</comment>
<evidence type="ECO:0000256" key="3">
    <source>
        <dbReference type="ARBA" id="ARBA00023274"/>
    </source>
</evidence>
<dbReference type="GO" id="GO:0003723">
    <property type="term" value="F:RNA binding"/>
    <property type="evidence" value="ECO:0007669"/>
    <property type="project" value="TreeGrafter"/>
</dbReference>
<keyword evidence="6" id="KW-1185">Reference proteome</keyword>
<evidence type="ECO:0000256" key="2">
    <source>
        <dbReference type="ARBA" id="ARBA00022980"/>
    </source>
</evidence>
<dbReference type="EMBL" id="CAMXCT010000946">
    <property type="protein sequence ID" value="CAI3985027.1"/>
    <property type="molecule type" value="Genomic_DNA"/>
</dbReference>
<dbReference type="SUPFAM" id="SSF50104">
    <property type="entry name" value="Translation proteins SH3-like domain"/>
    <property type="match status" value="1"/>
</dbReference>
<dbReference type="EMBL" id="CAMXCT020000946">
    <property type="protein sequence ID" value="CAL1138402.1"/>
    <property type="molecule type" value="Genomic_DNA"/>
</dbReference>
<dbReference type="Proteomes" id="UP001152797">
    <property type="component" value="Unassembled WGS sequence"/>
</dbReference>
<dbReference type="GO" id="GO:0000027">
    <property type="term" value="P:ribosomal large subunit assembly"/>
    <property type="evidence" value="ECO:0007669"/>
    <property type="project" value="TreeGrafter"/>
</dbReference>
<reference evidence="5 6" key="2">
    <citation type="submission" date="2024-05" db="EMBL/GenBank/DDBJ databases">
        <authorList>
            <person name="Chen Y."/>
            <person name="Shah S."/>
            <person name="Dougan E. K."/>
            <person name="Thang M."/>
            <person name="Chan C."/>
        </authorList>
    </citation>
    <scope>NUCLEOTIDE SEQUENCE [LARGE SCALE GENOMIC DNA]</scope>
</reference>
<accession>A0A9P1FSQ1</accession>
<dbReference type="GO" id="GO:0022625">
    <property type="term" value="C:cytosolic large ribosomal subunit"/>
    <property type="evidence" value="ECO:0007669"/>
    <property type="project" value="TreeGrafter"/>
</dbReference>
<comment type="caution">
    <text evidence="4">The sequence shown here is derived from an EMBL/GenBank/DDBJ whole genome shotgun (WGS) entry which is preliminary data.</text>
</comment>
<dbReference type="PANTHER" id="PTHR10715:SF0">
    <property type="entry name" value="LARGE RIBOSOMAL SUBUNIT PROTEIN EL6"/>
    <property type="match status" value="1"/>
</dbReference>
<protein>
    <submittedName>
        <fullName evidence="5">60S ribosomal protein L6</fullName>
    </submittedName>
</protein>
<keyword evidence="3" id="KW-0687">Ribonucleoprotein</keyword>
<dbReference type="GO" id="GO:0002181">
    <property type="term" value="P:cytoplasmic translation"/>
    <property type="evidence" value="ECO:0007669"/>
    <property type="project" value="TreeGrafter"/>
</dbReference>
<dbReference type="PANTHER" id="PTHR10715">
    <property type="entry name" value="60S RIBOSOMAL PROTEIN L6"/>
    <property type="match status" value="1"/>
</dbReference>
<dbReference type="Pfam" id="PF01159">
    <property type="entry name" value="Ribosomal_L6e"/>
    <property type="match status" value="1"/>
</dbReference>
<dbReference type="Gene3D" id="2.30.30.30">
    <property type="match status" value="1"/>
</dbReference>
<name>A0A9P1FSQ1_9DINO</name>
<dbReference type="FunFam" id="2.30.30.30:FF:000014">
    <property type="entry name" value="60S ribosomal protein L6"/>
    <property type="match status" value="1"/>
</dbReference>
<dbReference type="AlphaFoldDB" id="A0A9P1FSQ1"/>
<dbReference type="InterPro" id="IPR000915">
    <property type="entry name" value="60S_ribosomal_eL6"/>
</dbReference>
<sequence>MGQAGQQRSRQKKICNKKTVKKVKSTVEKKAPKLRKNIQPGQILILLASKFRGKRVVFLKQLESGLLLVTGPFALNGVPLKRVNQRYCIATSTKVDLGGADFKSITDSYFSQEKTGKKGLKGQEKFFAAEAPKKVLPQEKKDGQKKTDDAIIKGLGNDMKSYLKSRFSLSANMYPHELKF</sequence>
<proteinExistence type="inferred from homology"/>
<evidence type="ECO:0000313" key="5">
    <source>
        <dbReference type="EMBL" id="CAL4772339.1"/>
    </source>
</evidence>
<dbReference type="InterPro" id="IPR041997">
    <property type="entry name" value="Ribosomal_eL6_KOW"/>
</dbReference>
<evidence type="ECO:0000256" key="1">
    <source>
        <dbReference type="ARBA" id="ARBA00010592"/>
    </source>
</evidence>
<evidence type="ECO:0000313" key="6">
    <source>
        <dbReference type="Proteomes" id="UP001152797"/>
    </source>
</evidence>
<dbReference type="InterPro" id="IPR014722">
    <property type="entry name" value="Rib_uL2_dom2"/>
</dbReference>